<protein>
    <submittedName>
        <fullName evidence="3">N-acetyltransferase</fullName>
    </submittedName>
</protein>
<evidence type="ECO:0000313" key="3">
    <source>
        <dbReference type="EMBL" id="MSS78349.1"/>
    </source>
</evidence>
<gene>
    <name evidence="3" type="ORF">FYJ26_08050</name>
</gene>
<name>A0A6N7VXB6_9FIRM</name>
<dbReference type="SUPFAM" id="SSF55729">
    <property type="entry name" value="Acyl-CoA N-acyltransferases (Nat)"/>
    <property type="match status" value="1"/>
</dbReference>
<comment type="caution">
    <text evidence="3">The sequence shown here is derived from an EMBL/GenBank/DDBJ whole genome shotgun (WGS) entry which is preliminary data.</text>
</comment>
<keyword evidence="4" id="KW-1185">Reference proteome</keyword>
<dbReference type="Gene3D" id="3.40.630.30">
    <property type="match status" value="1"/>
</dbReference>
<dbReference type="PANTHER" id="PTHR31435">
    <property type="entry name" value="PROTEIN NATD1"/>
    <property type="match status" value="1"/>
</dbReference>
<keyword evidence="3" id="KW-0808">Transferase</keyword>
<reference evidence="3 4" key="1">
    <citation type="submission" date="2019-08" db="EMBL/GenBank/DDBJ databases">
        <title>In-depth cultivation of the pig gut microbiome towards novel bacterial diversity and tailored functional studies.</title>
        <authorList>
            <person name="Wylensek D."/>
            <person name="Hitch T.C.A."/>
            <person name="Clavel T."/>
        </authorList>
    </citation>
    <scope>NUCLEOTIDE SEQUENCE [LARGE SCALE GENOMIC DNA]</scope>
    <source>
        <strain evidence="3 4">WCA-380-WT-2B</strain>
    </source>
</reference>
<dbReference type="PANTHER" id="PTHR31435:SF10">
    <property type="entry name" value="BSR4717 PROTEIN"/>
    <property type="match status" value="1"/>
</dbReference>
<dbReference type="InterPro" id="IPR016181">
    <property type="entry name" value="Acyl_CoA_acyltransferase"/>
</dbReference>
<dbReference type="Pfam" id="PF14542">
    <property type="entry name" value="Acetyltransf_CG"/>
    <property type="match status" value="1"/>
</dbReference>
<dbReference type="RefSeq" id="WP_154541353.1">
    <property type="nucleotide sequence ID" value="NZ_JAXDSU010000068.1"/>
</dbReference>
<accession>A0A6N7VXB6</accession>
<dbReference type="PROSITE" id="PS51186">
    <property type="entry name" value="GNAT"/>
    <property type="match status" value="1"/>
</dbReference>
<evidence type="ECO:0000259" key="2">
    <source>
        <dbReference type="PROSITE" id="PS51729"/>
    </source>
</evidence>
<dbReference type="EMBL" id="VULQ01000010">
    <property type="protein sequence ID" value="MSS78349.1"/>
    <property type="molecule type" value="Genomic_DNA"/>
</dbReference>
<dbReference type="InterPro" id="IPR031165">
    <property type="entry name" value="GNAT_YJDJ"/>
</dbReference>
<evidence type="ECO:0000259" key="1">
    <source>
        <dbReference type="PROSITE" id="PS51186"/>
    </source>
</evidence>
<feature type="domain" description="N-acetyltransferase" evidence="1">
    <location>
        <begin position="1"/>
        <end position="92"/>
    </location>
</feature>
<proteinExistence type="predicted"/>
<dbReference type="GO" id="GO:0016747">
    <property type="term" value="F:acyltransferase activity, transferring groups other than amino-acyl groups"/>
    <property type="evidence" value="ECO:0007669"/>
    <property type="project" value="InterPro"/>
</dbReference>
<dbReference type="CDD" id="cd04301">
    <property type="entry name" value="NAT_SF"/>
    <property type="match status" value="1"/>
</dbReference>
<dbReference type="AlphaFoldDB" id="A0A6N7VXB6"/>
<dbReference type="PROSITE" id="PS51729">
    <property type="entry name" value="GNAT_YJDJ"/>
    <property type="match status" value="1"/>
</dbReference>
<dbReference type="Proteomes" id="UP000441925">
    <property type="component" value="Unassembled WGS sequence"/>
</dbReference>
<dbReference type="InterPro" id="IPR045057">
    <property type="entry name" value="Gcn5-rel_NAT"/>
</dbReference>
<sequence length="92" mass="11029">MRVEFKKDRNRVVLYDEKNKLVGESTFSLSDMKWIIDHTYVDESLRGKGYASKLVEKIIERAREKNIKIIPLCPYAKREFEKHSEYDDVLFK</sequence>
<dbReference type="InterPro" id="IPR000182">
    <property type="entry name" value="GNAT_dom"/>
</dbReference>
<feature type="domain" description="N-acetyltransferase" evidence="2">
    <location>
        <begin position="4"/>
        <end position="91"/>
    </location>
</feature>
<evidence type="ECO:0000313" key="4">
    <source>
        <dbReference type="Proteomes" id="UP000441925"/>
    </source>
</evidence>
<organism evidence="3 4">
    <name type="scientific">Anaerococcus porci</name>
    <dbReference type="NCBI Taxonomy" id="2652269"/>
    <lineage>
        <taxon>Bacteria</taxon>
        <taxon>Bacillati</taxon>
        <taxon>Bacillota</taxon>
        <taxon>Tissierellia</taxon>
        <taxon>Tissierellales</taxon>
        <taxon>Peptoniphilaceae</taxon>
        <taxon>Anaerococcus</taxon>
    </lineage>
</organism>